<protein>
    <submittedName>
        <fullName evidence="2">Uncharacterized protein</fullName>
    </submittedName>
</protein>
<accession>A0ABN6FNS2</accession>
<dbReference type="Proteomes" id="UP001319861">
    <property type="component" value="Chromosome"/>
</dbReference>
<dbReference type="EMBL" id="AP024525">
    <property type="protein sequence ID" value="BCT78275.1"/>
    <property type="molecule type" value="Genomic_DNA"/>
</dbReference>
<organism evidence="2 3">
    <name type="scientific">Sinomonas cyclohexanicum</name>
    <name type="common">Corynebacterium cyclohexanicum</name>
    <dbReference type="NCBI Taxonomy" id="322009"/>
    <lineage>
        <taxon>Bacteria</taxon>
        <taxon>Bacillati</taxon>
        <taxon>Actinomycetota</taxon>
        <taxon>Actinomycetes</taxon>
        <taxon>Micrococcales</taxon>
        <taxon>Micrococcaceae</taxon>
        <taxon>Sinomonas</taxon>
    </lineage>
</organism>
<evidence type="ECO:0000256" key="1">
    <source>
        <dbReference type="SAM" id="MobiDB-lite"/>
    </source>
</evidence>
<reference evidence="2 3" key="1">
    <citation type="journal article" date="2021" name="J. Biosci. Bioeng.">
        <title>Identification and characterization of a chc gene cluster responsible for the aromatization pathway of cyclohexanecarboxylate degradation in Sinomonas cyclohexanicum ATCC 51369.</title>
        <authorList>
            <person name="Yamamoto T."/>
            <person name="Hasegawa Y."/>
            <person name="Lau P.C.K."/>
            <person name="Iwaki H."/>
        </authorList>
    </citation>
    <scope>NUCLEOTIDE SEQUENCE [LARGE SCALE GENOMIC DNA]</scope>
    <source>
        <strain evidence="2 3">ATCC 51369</strain>
    </source>
</reference>
<name>A0ABN6FNS2_SINCY</name>
<evidence type="ECO:0000313" key="2">
    <source>
        <dbReference type="EMBL" id="BCT78275.1"/>
    </source>
</evidence>
<proteinExistence type="predicted"/>
<keyword evidence="3" id="KW-1185">Reference proteome</keyword>
<sequence>MRDCAPVKLAHRLHKSTGSAPPPMTRPENRRDAHASGGGAAVVRPRHRMWTTHALIYMPQRIHAWRRATP</sequence>
<feature type="region of interest" description="Disordered" evidence="1">
    <location>
        <begin position="1"/>
        <end position="45"/>
    </location>
</feature>
<gene>
    <name evidence="2" type="ORF">SCMU_41170</name>
</gene>
<evidence type="ECO:0000313" key="3">
    <source>
        <dbReference type="Proteomes" id="UP001319861"/>
    </source>
</evidence>